<evidence type="ECO:0000259" key="2">
    <source>
        <dbReference type="SMART" id="SM01006"/>
    </source>
</evidence>
<dbReference type="EMBL" id="OOIP01000001">
    <property type="protein sequence ID" value="SPO35100.1"/>
    <property type="molecule type" value="Genomic_DNA"/>
</dbReference>
<dbReference type="InterPro" id="IPR019432">
    <property type="entry name" value="Acyltransferase_MbtK/IucB-like"/>
</dbReference>
<evidence type="ECO:0000256" key="1">
    <source>
        <dbReference type="ARBA" id="ARBA00009893"/>
    </source>
</evidence>
<protein>
    <recommendedName>
        <fullName evidence="2">Acyltransferase MbtK/IucB-like conserved domain-containing protein</fullName>
    </recommendedName>
</protein>
<proteinExistence type="inferred from homology"/>
<gene>
    <name evidence="3" type="ORF">PSFLO_00571</name>
</gene>
<comment type="similarity">
    <text evidence="1">Belongs to the lysine N-acyltransferase MbtK family.</text>
</comment>
<reference evidence="3 4" key="1">
    <citation type="submission" date="2018-03" db="EMBL/GenBank/DDBJ databases">
        <authorList>
            <person name="Guldener U."/>
        </authorList>
    </citation>
    <scope>NUCLEOTIDE SEQUENCE [LARGE SCALE GENOMIC DNA]</scope>
    <source>
        <strain evidence="3 4">DAOM196992</strain>
    </source>
</reference>
<dbReference type="PANTHER" id="PTHR31438">
    <property type="entry name" value="LYSINE N-ACYLTRANSFERASE C17G9.06C-RELATED"/>
    <property type="match status" value="1"/>
</dbReference>
<dbReference type="GO" id="GO:0016410">
    <property type="term" value="F:N-acyltransferase activity"/>
    <property type="evidence" value="ECO:0007669"/>
    <property type="project" value="TreeGrafter"/>
</dbReference>
<dbReference type="SUPFAM" id="SSF55729">
    <property type="entry name" value="Acyl-CoA N-acyltransferases (Nat)"/>
    <property type="match status" value="1"/>
</dbReference>
<dbReference type="SMART" id="SM01006">
    <property type="entry name" value="AlcB"/>
    <property type="match status" value="1"/>
</dbReference>
<keyword evidence="4" id="KW-1185">Reference proteome</keyword>
<evidence type="ECO:0000313" key="3">
    <source>
        <dbReference type="EMBL" id="SPO35100.1"/>
    </source>
</evidence>
<dbReference type="AlphaFoldDB" id="A0A5C3ETD3"/>
<dbReference type="OrthoDB" id="4250781at2759"/>
<name>A0A5C3ETD3_9BASI</name>
<accession>A0A5C3ETD3</accession>
<organism evidence="3 4">
    <name type="scientific">Pseudozyma flocculosa</name>
    <dbReference type="NCBI Taxonomy" id="84751"/>
    <lineage>
        <taxon>Eukaryota</taxon>
        <taxon>Fungi</taxon>
        <taxon>Dikarya</taxon>
        <taxon>Basidiomycota</taxon>
        <taxon>Ustilaginomycotina</taxon>
        <taxon>Ustilaginomycetes</taxon>
        <taxon>Ustilaginales</taxon>
        <taxon>Ustilaginaceae</taxon>
        <taxon>Pseudozyma</taxon>
    </lineage>
</organism>
<dbReference type="GO" id="GO:0019290">
    <property type="term" value="P:siderophore biosynthetic process"/>
    <property type="evidence" value="ECO:0007669"/>
    <property type="project" value="InterPro"/>
</dbReference>
<sequence>MSALAHLASRNTEKYPDLIEGGNRILQLPDGTPFAVDVIVSHAPAGQVGYDIQGGDLNADLVSLKIMRHHPSKPLSNDDDDDDDHDEEHDFLDYAKAVFELAPPCPPYPNPASEPDDNTLATRSKRFAYANLHKASHLNAAKVWSFIYAFFQLWPAQEYFSLCTLDLKPGVVAHLVDSGLATVHPLFKSADGGKLDYLLVSRAAFWQGRGLTANLAHWVLPKAAPLARSKLLSSNASLGSLPPTKPSPEDGPLYSRYIPDLQQTLTFRVVSSKNARDIDLITQWHDSDRVNEGWRQRGSREDQLKDVQKMEANPYSLGLIGEWDGEPWGYVEVYYAKQSNLRDQYDASIRDRGFHALVGNEKFRGPHRVRSWMGSLVHLMFLLDPQTDLCVSEPRLSNTKMVEYECMVGGHVEKFIDFPHKRAALVFFPRHRFFQLCPLQPLPEHLRSPVSK</sequence>
<dbReference type="PANTHER" id="PTHR31438:SF1">
    <property type="entry name" value="LYSINE N-ACYLTRANSFERASE C17G9.06C-RELATED"/>
    <property type="match status" value="1"/>
</dbReference>
<dbReference type="Gene3D" id="3.40.630.30">
    <property type="match status" value="1"/>
</dbReference>
<dbReference type="InterPro" id="IPR016181">
    <property type="entry name" value="Acyl_CoA_acyltransferase"/>
</dbReference>
<dbReference type="Pfam" id="PF13523">
    <property type="entry name" value="Acetyltransf_8"/>
    <property type="match status" value="1"/>
</dbReference>
<evidence type="ECO:0000313" key="4">
    <source>
        <dbReference type="Proteomes" id="UP000323386"/>
    </source>
</evidence>
<feature type="domain" description="Acyltransferase MbtK/IucB-like conserved" evidence="2">
    <location>
        <begin position="268"/>
        <end position="317"/>
    </location>
</feature>
<dbReference type="Proteomes" id="UP000323386">
    <property type="component" value="Unassembled WGS sequence"/>
</dbReference>